<dbReference type="InterPro" id="IPR008767">
    <property type="entry name" value="Phage_SPP1_head-tail_adaptor"/>
</dbReference>
<dbReference type="Pfam" id="PF05521">
    <property type="entry name" value="Phage_HCP"/>
    <property type="match status" value="1"/>
</dbReference>
<dbReference type="InterPro" id="IPR015919">
    <property type="entry name" value="Cadherin-like_sf"/>
</dbReference>
<dbReference type="Gene3D" id="2.60.40.10">
    <property type="entry name" value="Immunoglobulins"/>
    <property type="match status" value="1"/>
</dbReference>
<reference evidence="1 2" key="1">
    <citation type="submission" date="2019-12" db="EMBL/GenBank/DDBJ databases">
        <title>Rhizobium genotypes associated with high levels of biological nitrogen fixation by grain legumes in a temperate-maritime cropping system.</title>
        <authorList>
            <person name="Maluk M."/>
            <person name="Francesc Ferrando Molina F."/>
            <person name="Lopez Del Egido L."/>
            <person name="Lafos M."/>
            <person name="Langarica-Fuentes A."/>
            <person name="Gebre Yohannes G."/>
            <person name="Young M.W."/>
            <person name="Martin P."/>
            <person name="Gantlett R."/>
            <person name="Kenicer G."/>
            <person name="Hawes C."/>
            <person name="Begg G.S."/>
            <person name="Quilliam R.S."/>
            <person name="Squire G.R."/>
            <person name="Poole P.S."/>
            <person name="Young P.W."/>
            <person name="Iannetta P.M."/>
            <person name="James E.K."/>
        </authorList>
    </citation>
    <scope>NUCLEOTIDE SEQUENCE [LARGE SCALE GENOMIC DNA]</scope>
    <source>
        <strain evidence="1 2">JHI1118</strain>
    </source>
</reference>
<name>A0A6L9UA25_9HYPH</name>
<gene>
    <name evidence="1" type="ORF">GR212_15355</name>
</gene>
<sequence>MRIGSQWNLMTVRRRVQVGTNAANEPNFVWQDWRPDIFCEVTLKRGKEQFDPVGKKRYAEDVWQFRTRYDEVRGLDAAMKILHEGNTYDIKAILPDGQKQWDCVIEATLQDGALGGTALLAQILTMIPTGIVGQPYDDLAIDVAGGTQPYSLVASGLPPGLALDPVTAIISGTPSTPGAFSVEIGVTDASGLHEDLPAFDILVEET</sequence>
<dbReference type="GO" id="GO:0016020">
    <property type="term" value="C:membrane"/>
    <property type="evidence" value="ECO:0007669"/>
    <property type="project" value="InterPro"/>
</dbReference>
<dbReference type="EMBL" id="WUEY01000006">
    <property type="protein sequence ID" value="NEI70960.1"/>
    <property type="molecule type" value="Genomic_DNA"/>
</dbReference>
<accession>A0A6L9UA25</accession>
<dbReference type="SUPFAM" id="SSF49313">
    <property type="entry name" value="Cadherin-like"/>
    <property type="match status" value="1"/>
</dbReference>
<proteinExistence type="predicted"/>
<dbReference type="Pfam" id="PF05345">
    <property type="entry name" value="He_PIG"/>
    <property type="match status" value="1"/>
</dbReference>
<dbReference type="AlphaFoldDB" id="A0A6L9UA25"/>
<evidence type="ECO:0000313" key="1">
    <source>
        <dbReference type="EMBL" id="NEI70960.1"/>
    </source>
</evidence>
<evidence type="ECO:0000313" key="2">
    <source>
        <dbReference type="Proteomes" id="UP000483035"/>
    </source>
</evidence>
<comment type="caution">
    <text evidence="1">The sequence shown here is derived from an EMBL/GenBank/DDBJ whole genome shotgun (WGS) entry which is preliminary data.</text>
</comment>
<dbReference type="Gene3D" id="2.40.10.270">
    <property type="entry name" value="Bacteriophage SPP1 head-tail adaptor protein"/>
    <property type="match status" value="1"/>
</dbReference>
<dbReference type="InterPro" id="IPR038666">
    <property type="entry name" value="SSP1_head-tail_sf"/>
</dbReference>
<protein>
    <submittedName>
        <fullName evidence="1">Uncharacterized protein</fullName>
    </submittedName>
</protein>
<organism evidence="1 2">
    <name type="scientific">Rhizobium lusitanum</name>
    <dbReference type="NCBI Taxonomy" id="293958"/>
    <lineage>
        <taxon>Bacteria</taxon>
        <taxon>Pseudomonadati</taxon>
        <taxon>Pseudomonadota</taxon>
        <taxon>Alphaproteobacteria</taxon>
        <taxon>Hyphomicrobiales</taxon>
        <taxon>Rhizobiaceae</taxon>
        <taxon>Rhizobium/Agrobacterium group</taxon>
        <taxon>Rhizobium</taxon>
    </lineage>
</organism>
<dbReference type="Proteomes" id="UP000483035">
    <property type="component" value="Unassembled WGS sequence"/>
</dbReference>
<dbReference type="GO" id="GO:0005509">
    <property type="term" value="F:calcium ion binding"/>
    <property type="evidence" value="ECO:0007669"/>
    <property type="project" value="InterPro"/>
</dbReference>
<dbReference type="InterPro" id="IPR013783">
    <property type="entry name" value="Ig-like_fold"/>
</dbReference>